<reference evidence="3 4" key="1">
    <citation type="submission" date="2022-07" db="EMBL/GenBank/DDBJ databases">
        <authorList>
            <person name="Xamxidin M."/>
            <person name="Wu M."/>
        </authorList>
    </citation>
    <scope>NUCLEOTIDE SEQUENCE [LARGE SCALE GENOMIC DNA]</scope>
    <source>
        <strain evidence="3 4">NBRC 111650</strain>
    </source>
</reference>
<comment type="caution">
    <text evidence="3">The sequence shown here is derived from an EMBL/GenBank/DDBJ whole genome shotgun (WGS) entry which is preliminary data.</text>
</comment>
<keyword evidence="2" id="KW-1133">Transmembrane helix</keyword>
<feature type="region of interest" description="Disordered" evidence="1">
    <location>
        <begin position="194"/>
        <end position="242"/>
    </location>
</feature>
<proteinExistence type="predicted"/>
<keyword evidence="2" id="KW-0472">Membrane</keyword>
<sequence>MFNTLFSFSGTVSRSRYLVATLSYYLVVMAIYFMVFAGAVAGAVKGSFGGLGFSFLLGFLMYGSLLWASIALSIKRCRDAGLHPVLVVLFLLFGPLMWLFLCIYGGDRPVVSAPATQATPAPATLAPETVPTHTSVTPAVEAPAPVPVIETVPSKPVNPKLIMGGAVAIVLLIALVMNIGLGNKTTAPVVEQAEPAQLPASKPSRAAVTTANTTAPKTNTPSQQDKAKLKQANRSLDDLLRQ</sequence>
<evidence type="ECO:0000256" key="1">
    <source>
        <dbReference type="SAM" id="MobiDB-lite"/>
    </source>
</evidence>
<dbReference type="InterPro" id="IPR008523">
    <property type="entry name" value="DUF805"/>
</dbReference>
<keyword evidence="2" id="KW-0812">Transmembrane</keyword>
<evidence type="ECO:0000313" key="3">
    <source>
        <dbReference type="EMBL" id="MCQ8897533.1"/>
    </source>
</evidence>
<keyword evidence="4" id="KW-1185">Reference proteome</keyword>
<organism evidence="3 4">
    <name type="scientific">Limnobacter humi</name>
    <dbReference type="NCBI Taxonomy" id="1778671"/>
    <lineage>
        <taxon>Bacteria</taxon>
        <taxon>Pseudomonadati</taxon>
        <taxon>Pseudomonadota</taxon>
        <taxon>Betaproteobacteria</taxon>
        <taxon>Burkholderiales</taxon>
        <taxon>Burkholderiaceae</taxon>
        <taxon>Limnobacter</taxon>
    </lineage>
</organism>
<dbReference type="Pfam" id="PF05656">
    <property type="entry name" value="DUF805"/>
    <property type="match status" value="1"/>
</dbReference>
<feature type="compositionally biased region" description="Low complexity" evidence="1">
    <location>
        <begin position="206"/>
        <end position="221"/>
    </location>
</feature>
<evidence type="ECO:0000313" key="4">
    <source>
        <dbReference type="Proteomes" id="UP001204142"/>
    </source>
</evidence>
<name>A0ABT1WKG8_9BURK</name>
<evidence type="ECO:0000256" key="2">
    <source>
        <dbReference type="SAM" id="Phobius"/>
    </source>
</evidence>
<feature type="transmembrane region" description="Helical" evidence="2">
    <location>
        <begin position="22"/>
        <end position="44"/>
    </location>
</feature>
<dbReference type="EMBL" id="JANIGO010000005">
    <property type="protein sequence ID" value="MCQ8897533.1"/>
    <property type="molecule type" value="Genomic_DNA"/>
</dbReference>
<accession>A0ABT1WKG8</accession>
<feature type="transmembrane region" description="Helical" evidence="2">
    <location>
        <begin position="161"/>
        <end position="181"/>
    </location>
</feature>
<feature type="transmembrane region" description="Helical" evidence="2">
    <location>
        <begin position="50"/>
        <end position="74"/>
    </location>
</feature>
<dbReference type="Proteomes" id="UP001204142">
    <property type="component" value="Unassembled WGS sequence"/>
</dbReference>
<protein>
    <submittedName>
        <fullName evidence="3">DUF805 domain-containing protein</fullName>
    </submittedName>
</protein>
<gene>
    <name evidence="3" type="ORF">NQT62_13915</name>
</gene>
<feature type="transmembrane region" description="Helical" evidence="2">
    <location>
        <begin position="86"/>
        <end position="106"/>
    </location>
</feature>
<dbReference type="RefSeq" id="WP_256765338.1">
    <property type="nucleotide sequence ID" value="NZ_JANIGO010000005.1"/>
</dbReference>